<protein>
    <recommendedName>
        <fullName evidence="4">Membrane metalloprotease</fullName>
    </recommendedName>
</protein>
<dbReference type="RefSeq" id="WP_378256548.1">
    <property type="nucleotide sequence ID" value="NZ_JBHSJV010000001.1"/>
</dbReference>
<reference evidence="3" key="1">
    <citation type="journal article" date="2019" name="Int. J. Syst. Evol. Microbiol.">
        <title>The Global Catalogue of Microorganisms (GCM) 10K type strain sequencing project: providing services to taxonomists for standard genome sequencing and annotation.</title>
        <authorList>
            <consortium name="The Broad Institute Genomics Platform"/>
            <consortium name="The Broad Institute Genome Sequencing Center for Infectious Disease"/>
            <person name="Wu L."/>
            <person name="Ma J."/>
        </authorList>
    </citation>
    <scope>NUCLEOTIDE SEQUENCE [LARGE SCALE GENOMIC DNA]</scope>
    <source>
        <strain evidence="3">KCTC 42423</strain>
    </source>
</reference>
<evidence type="ECO:0008006" key="4">
    <source>
        <dbReference type="Google" id="ProtNLM"/>
    </source>
</evidence>
<sequence length="256" mass="27445">MQITKLLSLLLISSILFTACSTEDDSPAFSEAQMANKKGVGTSANDLLSDINYKGITLEIVSVKGAEPTIEAINGLRKFLTDRLHKPDGITIKQRTVASSNLAPFTIEEIAQIENNTRTSYNTGDEISVYIYFADGKNEKDTATKKTLGTAYLNTSIVIYEDTLKELSNTINAPTLPIIETAALHHEFAHLLGLVNVGTPTVTPHEDLTAKGHCNISGCLMGATIEFGNSMMSILGNGIPSLDPQCIADLQANGGK</sequence>
<keyword evidence="3" id="KW-1185">Reference proteome</keyword>
<dbReference type="EMBL" id="JBHULX010000017">
    <property type="protein sequence ID" value="MFD2591124.1"/>
    <property type="molecule type" value="Genomic_DNA"/>
</dbReference>
<name>A0ABW5N837_9FLAO</name>
<proteinExistence type="predicted"/>
<accession>A0ABW5N837</accession>
<evidence type="ECO:0000256" key="1">
    <source>
        <dbReference type="SAM" id="SignalP"/>
    </source>
</evidence>
<comment type="caution">
    <text evidence="2">The sequence shown here is derived from an EMBL/GenBank/DDBJ whole genome shotgun (WGS) entry which is preliminary data.</text>
</comment>
<feature type="signal peptide" evidence="1">
    <location>
        <begin position="1"/>
        <end position="21"/>
    </location>
</feature>
<gene>
    <name evidence="2" type="ORF">ACFSTE_09800</name>
</gene>
<evidence type="ECO:0000313" key="2">
    <source>
        <dbReference type="EMBL" id="MFD2591124.1"/>
    </source>
</evidence>
<organism evidence="2 3">
    <name type="scientific">Aquimarina hainanensis</name>
    <dbReference type="NCBI Taxonomy" id="1578017"/>
    <lineage>
        <taxon>Bacteria</taxon>
        <taxon>Pseudomonadati</taxon>
        <taxon>Bacteroidota</taxon>
        <taxon>Flavobacteriia</taxon>
        <taxon>Flavobacteriales</taxon>
        <taxon>Flavobacteriaceae</taxon>
        <taxon>Aquimarina</taxon>
    </lineage>
</organism>
<dbReference type="PROSITE" id="PS51257">
    <property type="entry name" value="PROKAR_LIPOPROTEIN"/>
    <property type="match status" value="1"/>
</dbReference>
<evidence type="ECO:0000313" key="3">
    <source>
        <dbReference type="Proteomes" id="UP001597459"/>
    </source>
</evidence>
<feature type="chain" id="PRO_5045144036" description="Membrane metalloprotease" evidence="1">
    <location>
        <begin position="22"/>
        <end position="256"/>
    </location>
</feature>
<dbReference type="Proteomes" id="UP001597459">
    <property type="component" value="Unassembled WGS sequence"/>
</dbReference>
<keyword evidence="1" id="KW-0732">Signal</keyword>